<proteinExistence type="predicted"/>
<evidence type="ECO:0000313" key="2">
    <source>
        <dbReference type="Proteomes" id="UP000234275"/>
    </source>
</evidence>
<dbReference type="RefSeq" id="XP_024698993.1">
    <property type="nucleotide sequence ID" value="XM_024850248.1"/>
</dbReference>
<dbReference type="EMBL" id="MSFO01000010">
    <property type="protein sequence ID" value="PLB43691.1"/>
    <property type="molecule type" value="Genomic_DNA"/>
</dbReference>
<dbReference type="GeneID" id="36557947"/>
<reference evidence="1 2" key="1">
    <citation type="submission" date="2016-12" db="EMBL/GenBank/DDBJ databases">
        <title>The genomes of Aspergillus section Nigri reveals drivers in fungal speciation.</title>
        <authorList>
            <consortium name="DOE Joint Genome Institute"/>
            <person name="Vesth T.C."/>
            <person name="Nybo J."/>
            <person name="Theobald S."/>
            <person name="Brandl J."/>
            <person name="Frisvad J.C."/>
            <person name="Nielsen K.F."/>
            <person name="Lyhne E.K."/>
            <person name="Kogle M.E."/>
            <person name="Kuo A."/>
            <person name="Riley R."/>
            <person name="Clum A."/>
            <person name="Nolan M."/>
            <person name="Lipzen A."/>
            <person name="Salamov A."/>
            <person name="Henrissat B."/>
            <person name="Wiebenga A."/>
            <person name="De Vries R.P."/>
            <person name="Grigoriev I.V."/>
            <person name="Mortensen U.H."/>
            <person name="Andersen M.R."/>
            <person name="Baker S.E."/>
        </authorList>
    </citation>
    <scope>NUCLEOTIDE SEQUENCE [LARGE SCALE GENOMIC DNA]</scope>
    <source>
        <strain evidence="1 2">IBT 23096</strain>
    </source>
</reference>
<comment type="caution">
    <text evidence="1">The sequence shown here is derived from an EMBL/GenBank/DDBJ whole genome shotgun (WGS) entry which is preliminary data.</text>
</comment>
<dbReference type="AlphaFoldDB" id="A0A2I2FSV1"/>
<organism evidence="1 2">
    <name type="scientific">Aspergillus steynii IBT 23096</name>
    <dbReference type="NCBI Taxonomy" id="1392250"/>
    <lineage>
        <taxon>Eukaryota</taxon>
        <taxon>Fungi</taxon>
        <taxon>Dikarya</taxon>
        <taxon>Ascomycota</taxon>
        <taxon>Pezizomycotina</taxon>
        <taxon>Eurotiomycetes</taxon>
        <taxon>Eurotiomycetidae</taxon>
        <taxon>Eurotiales</taxon>
        <taxon>Aspergillaceae</taxon>
        <taxon>Aspergillus</taxon>
        <taxon>Aspergillus subgen. Circumdati</taxon>
    </lineage>
</organism>
<gene>
    <name evidence="1" type="ORF">P170DRAFT_441152</name>
</gene>
<evidence type="ECO:0000313" key="1">
    <source>
        <dbReference type="EMBL" id="PLB43691.1"/>
    </source>
</evidence>
<dbReference type="VEuPathDB" id="FungiDB:P170DRAFT_441152"/>
<accession>A0A2I2FSV1</accession>
<dbReference type="Proteomes" id="UP000234275">
    <property type="component" value="Unassembled WGS sequence"/>
</dbReference>
<keyword evidence="2" id="KW-1185">Reference proteome</keyword>
<name>A0A2I2FSV1_9EURO</name>
<sequence length="61" mass="6450">MMAMPMAPTMATMAVVAMTMTMSPPASSIMRRGMMRAAVVVLVVALPTTAFTHLVAQIVPQ</sequence>
<protein>
    <submittedName>
        <fullName evidence="1">Uncharacterized protein</fullName>
    </submittedName>
</protein>